<dbReference type="EMBL" id="CM007648">
    <property type="protein sequence ID" value="ONM26444.1"/>
    <property type="molecule type" value="Genomic_DNA"/>
</dbReference>
<accession>A0A1D6F575</accession>
<evidence type="ECO:0000313" key="1">
    <source>
        <dbReference type="EMBL" id="ONM26444.1"/>
    </source>
</evidence>
<keyword evidence="1" id="KW-0689">Ribosomal protein</keyword>
<reference evidence="1" key="1">
    <citation type="submission" date="2015-12" db="EMBL/GenBank/DDBJ databases">
        <title>Update maize B73 reference genome by single molecule sequencing technologies.</title>
        <authorList>
            <consortium name="Maize Genome Sequencing Project"/>
            <person name="Ware D."/>
        </authorList>
    </citation>
    <scope>NUCLEOTIDE SEQUENCE [LARGE SCALE GENOMIC DNA]</scope>
    <source>
        <tissue evidence="1">Seedling</tissue>
    </source>
</reference>
<gene>
    <name evidence="1" type="ORF">ZEAMMB73_Zm00001d007287</name>
</gene>
<proteinExistence type="predicted"/>
<keyword evidence="1" id="KW-0687">Ribonucleoprotein</keyword>
<dbReference type="GO" id="GO:0005840">
    <property type="term" value="C:ribosome"/>
    <property type="evidence" value="ECO:0007669"/>
    <property type="project" value="UniProtKB-KW"/>
</dbReference>
<protein>
    <submittedName>
        <fullName evidence="1">60S ribosomal protein L18a-2</fullName>
    </submittedName>
</protein>
<sequence length="58" mass="6600">MVPWSRCTMRRLPVCHPTYRSSRRQQSTLSFARGTTPSSSTIQSSSFLWFTATSQATK</sequence>
<organism evidence="1">
    <name type="scientific">Zea mays</name>
    <name type="common">Maize</name>
    <dbReference type="NCBI Taxonomy" id="4577"/>
    <lineage>
        <taxon>Eukaryota</taxon>
        <taxon>Viridiplantae</taxon>
        <taxon>Streptophyta</taxon>
        <taxon>Embryophyta</taxon>
        <taxon>Tracheophyta</taxon>
        <taxon>Spermatophyta</taxon>
        <taxon>Magnoliopsida</taxon>
        <taxon>Liliopsida</taxon>
        <taxon>Poales</taxon>
        <taxon>Poaceae</taxon>
        <taxon>PACMAD clade</taxon>
        <taxon>Panicoideae</taxon>
        <taxon>Andropogonodae</taxon>
        <taxon>Andropogoneae</taxon>
        <taxon>Tripsacinae</taxon>
        <taxon>Zea</taxon>
    </lineage>
</organism>
<name>A0A1D6F575_MAIZE</name>
<dbReference type="AlphaFoldDB" id="A0A1D6F575"/>